<name>A0A5C8ZMB4_9GAMM</name>
<dbReference type="EMBL" id="VRYZ01000009">
    <property type="protein sequence ID" value="TXS89325.1"/>
    <property type="molecule type" value="Genomic_DNA"/>
</dbReference>
<comment type="caution">
    <text evidence="3">The sequence shown here is derived from an EMBL/GenBank/DDBJ whole genome shotgun (WGS) entry which is preliminary data.</text>
</comment>
<dbReference type="InterPro" id="IPR000873">
    <property type="entry name" value="AMP-dep_synth/lig_dom"/>
</dbReference>
<reference evidence="3 4" key="1">
    <citation type="submission" date="2019-08" db="EMBL/GenBank/DDBJ databases">
        <title>Parahaliea maris sp. nov., isolated from the surface seawater.</title>
        <authorList>
            <person name="Liu Y."/>
        </authorList>
    </citation>
    <scope>NUCLEOTIDE SEQUENCE [LARGE SCALE GENOMIC DNA]</scope>
    <source>
        <strain evidence="3 4">S2-26</strain>
    </source>
</reference>
<evidence type="ECO:0000313" key="3">
    <source>
        <dbReference type="EMBL" id="TXS89325.1"/>
    </source>
</evidence>
<evidence type="ECO:0000259" key="1">
    <source>
        <dbReference type="Pfam" id="PF00501"/>
    </source>
</evidence>
<dbReference type="Gene3D" id="3.30.300.30">
    <property type="match status" value="1"/>
</dbReference>
<accession>A0A5C8ZMB4</accession>
<dbReference type="Proteomes" id="UP000321933">
    <property type="component" value="Unassembled WGS sequence"/>
</dbReference>
<gene>
    <name evidence="3" type="ORF">FVW59_17560</name>
</gene>
<feature type="domain" description="AMP-dependent synthetase/ligase" evidence="1">
    <location>
        <begin position="124"/>
        <end position="477"/>
    </location>
</feature>
<dbReference type="InterPro" id="IPR042099">
    <property type="entry name" value="ANL_N_sf"/>
</dbReference>
<dbReference type="Gene3D" id="3.40.50.12780">
    <property type="entry name" value="N-terminal domain of ligase-like"/>
    <property type="match status" value="1"/>
</dbReference>
<dbReference type="InterPro" id="IPR025110">
    <property type="entry name" value="AMP-bd_C"/>
</dbReference>
<dbReference type="InterPro" id="IPR050237">
    <property type="entry name" value="ATP-dep_AMP-bd_enzyme"/>
</dbReference>
<keyword evidence="4" id="KW-1185">Reference proteome</keyword>
<dbReference type="InterPro" id="IPR020845">
    <property type="entry name" value="AMP-binding_CS"/>
</dbReference>
<protein>
    <submittedName>
        <fullName evidence="3">Long-chain fatty acid--CoA ligase</fullName>
    </submittedName>
</protein>
<keyword evidence="3" id="KW-0436">Ligase</keyword>
<feature type="domain" description="AMP-binding enzyme C-terminal" evidence="2">
    <location>
        <begin position="527"/>
        <end position="600"/>
    </location>
</feature>
<evidence type="ECO:0000259" key="2">
    <source>
        <dbReference type="Pfam" id="PF13193"/>
    </source>
</evidence>
<evidence type="ECO:0000313" key="4">
    <source>
        <dbReference type="Proteomes" id="UP000321933"/>
    </source>
</evidence>
<dbReference type="OrthoDB" id="9047442at2"/>
<dbReference type="GO" id="GO:0016878">
    <property type="term" value="F:acid-thiol ligase activity"/>
    <property type="evidence" value="ECO:0007669"/>
    <property type="project" value="UniProtKB-ARBA"/>
</dbReference>
<dbReference type="PROSITE" id="PS00455">
    <property type="entry name" value="AMP_BINDING"/>
    <property type="match status" value="1"/>
</dbReference>
<dbReference type="SUPFAM" id="SSF56801">
    <property type="entry name" value="Acetyl-CoA synthetase-like"/>
    <property type="match status" value="1"/>
</dbReference>
<dbReference type="AlphaFoldDB" id="A0A5C8ZMB4"/>
<dbReference type="Pfam" id="PF13193">
    <property type="entry name" value="AMP-binding_C"/>
    <property type="match status" value="1"/>
</dbReference>
<sequence length="618" mass="66607">MGKGVSSQERSSALTYIPCSRSLVNTFMVVSIRFPAPHPLCNPVMDTPKSTFAYHRRQCFSGDKSRKMFRPYSPERCPCACVYASVPFTNPPEYWEKASVPEGGQLPTVAASGPRTLPDILALQAERTPEATALWWQGQALSYRYLQQRVEELAATLAARAAPGTRVGVLAWNCPEFVELIYAVPLAGLVLVPLNARLAPAEWLYQLQQSGVEMLVGDSALLDNLHQHPDCPAGLECVALGPDFEAWRRAGGAAELPALDPADPVWILYTSGSTGRPKGAVLSHAAFLAGLASAALGRPVAVGDRYYYPFPLFHVAAHNVLLQHRYGAAVVLARSFEAGDTLRSCRELGVTTMSLAPTMIAMLLEHPDFSPADFATVRSIGYGAAAMPESLLRRLLAETSVGLCQSYGMTELAGSISFLTADDHACAAAGETQLLRSVGRPLPTAEVRLVDEGGRDCPVGEPGEVLVRADQCMSGYWRQPQASARALVGGWLHTGDVGRFDARGYLYLVDRKKDMIISGGENVASREVEEVLRRHPAVRDCAVIGLPHARWGEVVVAVMQLDNAVTDEALAGHCRGLLAGYKTPKRWLRVDALPVNAAGKVDKPALRARFAGEACPAA</sequence>
<dbReference type="InterPro" id="IPR045851">
    <property type="entry name" value="AMP-bd_C_sf"/>
</dbReference>
<dbReference type="PANTHER" id="PTHR43767:SF1">
    <property type="entry name" value="NONRIBOSOMAL PEPTIDE SYNTHASE PES1 (EUROFUNG)-RELATED"/>
    <property type="match status" value="1"/>
</dbReference>
<dbReference type="Pfam" id="PF00501">
    <property type="entry name" value="AMP-binding"/>
    <property type="match status" value="1"/>
</dbReference>
<proteinExistence type="predicted"/>
<organism evidence="3 4">
    <name type="scientific">Parahaliea aestuarii</name>
    <dbReference type="NCBI Taxonomy" id="1852021"/>
    <lineage>
        <taxon>Bacteria</taxon>
        <taxon>Pseudomonadati</taxon>
        <taxon>Pseudomonadota</taxon>
        <taxon>Gammaproteobacteria</taxon>
        <taxon>Cellvibrionales</taxon>
        <taxon>Halieaceae</taxon>
        <taxon>Parahaliea</taxon>
    </lineage>
</organism>
<dbReference type="PANTHER" id="PTHR43767">
    <property type="entry name" value="LONG-CHAIN-FATTY-ACID--COA LIGASE"/>
    <property type="match status" value="1"/>
</dbReference>